<dbReference type="PANTHER" id="PTHR12670">
    <property type="entry name" value="CERAMIDASE"/>
    <property type="match status" value="1"/>
</dbReference>
<evidence type="ECO:0000256" key="1">
    <source>
        <dbReference type="ARBA" id="ARBA00019235"/>
    </source>
</evidence>
<dbReference type="InterPro" id="IPR006823">
    <property type="entry name" value="Ceramidase_alk"/>
</dbReference>
<comment type="cofactor">
    <cofactor evidence="2">
        <name>Zn(2+)</name>
        <dbReference type="ChEBI" id="CHEBI:29105"/>
    </cofactor>
    <text evidence="2">Binds 1 zinc ion per subunit.</text>
</comment>
<dbReference type="GO" id="GO:0042759">
    <property type="term" value="P:long-chain fatty acid biosynthetic process"/>
    <property type="evidence" value="ECO:0007669"/>
    <property type="project" value="TreeGrafter"/>
</dbReference>
<feature type="domain" description="Neutral/alkaline non-lysosomal ceramidase N-terminal" evidence="3">
    <location>
        <begin position="14"/>
        <end position="173"/>
    </location>
</feature>
<evidence type="ECO:0000313" key="4">
    <source>
        <dbReference type="EMBL" id="KRT80514.1"/>
    </source>
</evidence>
<evidence type="ECO:0000256" key="2">
    <source>
        <dbReference type="PIRSR" id="PIRSR606823-2"/>
    </source>
</evidence>
<protein>
    <recommendedName>
        <fullName evidence="1">Neutral ceramidase</fullName>
    </recommendedName>
</protein>
<dbReference type="InterPro" id="IPR031329">
    <property type="entry name" value="NEUT/ALK_ceramidase_N"/>
</dbReference>
<keyword evidence="5" id="KW-1185">Reference proteome</keyword>
<dbReference type="GO" id="GO:0046872">
    <property type="term" value="F:metal ion binding"/>
    <property type="evidence" value="ECO:0007669"/>
    <property type="project" value="UniProtKB-KW"/>
</dbReference>
<dbReference type="GO" id="GO:0046514">
    <property type="term" value="P:ceramide catabolic process"/>
    <property type="evidence" value="ECO:0007669"/>
    <property type="project" value="InterPro"/>
</dbReference>
<name>A0A0T6AZM1_9SCAR</name>
<feature type="binding site" evidence="2">
    <location>
        <position position="145"/>
    </location>
    <ligand>
        <name>Zn(2+)</name>
        <dbReference type="ChEBI" id="CHEBI:29105"/>
    </ligand>
</feature>
<organism evidence="4 5">
    <name type="scientific">Oryctes borbonicus</name>
    <dbReference type="NCBI Taxonomy" id="1629725"/>
    <lineage>
        <taxon>Eukaryota</taxon>
        <taxon>Metazoa</taxon>
        <taxon>Ecdysozoa</taxon>
        <taxon>Arthropoda</taxon>
        <taxon>Hexapoda</taxon>
        <taxon>Insecta</taxon>
        <taxon>Pterygota</taxon>
        <taxon>Neoptera</taxon>
        <taxon>Endopterygota</taxon>
        <taxon>Coleoptera</taxon>
        <taxon>Polyphaga</taxon>
        <taxon>Scarabaeiformia</taxon>
        <taxon>Scarabaeidae</taxon>
        <taxon>Dynastinae</taxon>
        <taxon>Oryctes</taxon>
    </lineage>
</organism>
<dbReference type="GO" id="GO:0017040">
    <property type="term" value="F:N-acylsphingosine amidohydrolase activity"/>
    <property type="evidence" value="ECO:0007669"/>
    <property type="project" value="InterPro"/>
</dbReference>
<sequence>QSVKYALGNGTLISGSGCLPAMGYSFAAGTTDGPGEFDFTQATTDNNLLWDIVRNLLAPPTDEDIACQDPKPILLATGRMVEPYEWHPKVVSTQLAMIGNVAIAAVPGEFTTMSGRRLKNVIKNAMGNSDATVIVAGLSNHYTHYITTYEEYQLQRYEGASTIYGPHTLGIYLKQYEKLAQALISVSFLLETCYYQRTPYFDIFFIFIGGNLGTWTRPLHLR</sequence>
<proteinExistence type="predicted"/>
<dbReference type="Proteomes" id="UP000051574">
    <property type="component" value="Unassembled WGS sequence"/>
</dbReference>
<dbReference type="GO" id="GO:0016020">
    <property type="term" value="C:membrane"/>
    <property type="evidence" value="ECO:0007669"/>
    <property type="project" value="GOC"/>
</dbReference>
<dbReference type="GO" id="GO:0005576">
    <property type="term" value="C:extracellular region"/>
    <property type="evidence" value="ECO:0007669"/>
    <property type="project" value="TreeGrafter"/>
</dbReference>
<evidence type="ECO:0000313" key="5">
    <source>
        <dbReference type="Proteomes" id="UP000051574"/>
    </source>
</evidence>
<dbReference type="OrthoDB" id="191371at2759"/>
<dbReference type="Pfam" id="PF04734">
    <property type="entry name" value="Ceramidase_alk"/>
    <property type="match status" value="1"/>
</dbReference>
<keyword evidence="2" id="KW-0479">Metal-binding</keyword>
<evidence type="ECO:0000259" key="3">
    <source>
        <dbReference type="Pfam" id="PF04734"/>
    </source>
</evidence>
<gene>
    <name evidence="4" type="ORF">AMK59_8776</name>
</gene>
<dbReference type="PANTHER" id="PTHR12670:SF1">
    <property type="entry name" value="NEUTRAL CERAMIDASE"/>
    <property type="match status" value="1"/>
</dbReference>
<dbReference type="EMBL" id="LJIG01022453">
    <property type="protein sequence ID" value="KRT80514.1"/>
    <property type="molecule type" value="Genomic_DNA"/>
</dbReference>
<keyword evidence="2" id="KW-0862">Zinc</keyword>
<feature type="non-terminal residue" evidence="4">
    <location>
        <position position="1"/>
    </location>
</feature>
<feature type="binding site" evidence="2">
    <location>
        <position position="109"/>
    </location>
    <ligand>
        <name>Zn(2+)</name>
        <dbReference type="ChEBI" id="CHEBI:29105"/>
    </ligand>
</feature>
<dbReference type="GO" id="GO:0046512">
    <property type="term" value="P:sphingosine biosynthetic process"/>
    <property type="evidence" value="ECO:0007669"/>
    <property type="project" value="TreeGrafter"/>
</dbReference>
<dbReference type="AlphaFoldDB" id="A0A0T6AZM1"/>
<accession>A0A0T6AZM1</accession>
<reference evidence="4 5" key="1">
    <citation type="submission" date="2015-09" db="EMBL/GenBank/DDBJ databases">
        <title>Draft genome of the scarab beetle Oryctes borbonicus.</title>
        <authorList>
            <person name="Meyer J.M."/>
            <person name="Markov G.V."/>
            <person name="Baskaran P."/>
            <person name="Herrmann M."/>
            <person name="Sommer R.J."/>
            <person name="Roedelsperger C."/>
        </authorList>
    </citation>
    <scope>NUCLEOTIDE SEQUENCE [LARGE SCALE GENOMIC DNA]</scope>
    <source>
        <strain evidence="4">OB123</strain>
        <tissue evidence="4">Whole animal</tissue>
    </source>
</reference>
<comment type="caution">
    <text evidence="4">The sequence shown here is derived from an EMBL/GenBank/DDBJ whole genome shotgun (WGS) entry which is preliminary data.</text>
</comment>